<feature type="signal peptide" evidence="11">
    <location>
        <begin position="1"/>
        <end position="17"/>
    </location>
</feature>
<keyword evidence="3" id="KW-0964">Secreted</keyword>
<dbReference type="OMA" id="HICSFTK"/>
<dbReference type="PROSITE" id="PS50240">
    <property type="entry name" value="TRYPSIN_DOM"/>
    <property type="match status" value="1"/>
</dbReference>
<dbReference type="InterPro" id="IPR043504">
    <property type="entry name" value="Peptidase_S1_PA_chymotrypsin"/>
</dbReference>
<dbReference type="OrthoDB" id="8440449at2759"/>
<dbReference type="STRING" id="7222.B4JY86"/>
<dbReference type="InterPro" id="IPR018114">
    <property type="entry name" value="TRYPSIN_HIS"/>
</dbReference>
<dbReference type="InterPro" id="IPR033116">
    <property type="entry name" value="TRYPSIN_SER"/>
</dbReference>
<evidence type="ECO:0000256" key="7">
    <source>
        <dbReference type="ARBA" id="ARBA00022825"/>
    </source>
</evidence>
<keyword evidence="5 11" id="KW-0732">Signal</keyword>
<dbReference type="EMBL" id="CH916377">
    <property type="protein sequence ID" value="EDV90648.1"/>
    <property type="molecule type" value="Genomic_DNA"/>
</dbReference>
<dbReference type="InterPro" id="IPR050430">
    <property type="entry name" value="Peptidase_S1"/>
</dbReference>
<evidence type="ECO:0000256" key="4">
    <source>
        <dbReference type="ARBA" id="ARBA00022670"/>
    </source>
</evidence>
<reference evidence="13 14" key="1">
    <citation type="journal article" date="2007" name="Nature">
        <title>Evolution of genes and genomes on the Drosophila phylogeny.</title>
        <authorList>
            <consortium name="Drosophila 12 Genomes Consortium"/>
            <person name="Clark A.G."/>
            <person name="Eisen M.B."/>
            <person name="Smith D.R."/>
            <person name="Bergman C.M."/>
            <person name="Oliver B."/>
            <person name="Markow T.A."/>
            <person name="Kaufman T.C."/>
            <person name="Kellis M."/>
            <person name="Gelbart W."/>
            <person name="Iyer V.N."/>
            <person name="Pollard D.A."/>
            <person name="Sackton T.B."/>
            <person name="Larracuente A.M."/>
            <person name="Singh N.D."/>
            <person name="Abad J.P."/>
            <person name="Abt D.N."/>
            <person name="Adryan B."/>
            <person name="Aguade M."/>
            <person name="Akashi H."/>
            <person name="Anderson W.W."/>
            <person name="Aquadro C.F."/>
            <person name="Ardell D.H."/>
            <person name="Arguello R."/>
            <person name="Artieri C.G."/>
            <person name="Barbash D.A."/>
            <person name="Barker D."/>
            <person name="Barsanti P."/>
            <person name="Batterham P."/>
            <person name="Batzoglou S."/>
            <person name="Begun D."/>
            <person name="Bhutkar A."/>
            <person name="Blanco E."/>
            <person name="Bosak S.A."/>
            <person name="Bradley R.K."/>
            <person name="Brand A.D."/>
            <person name="Brent M.R."/>
            <person name="Brooks A.N."/>
            <person name="Brown R.H."/>
            <person name="Butlin R.K."/>
            <person name="Caggese C."/>
            <person name="Calvi B.R."/>
            <person name="Bernardo de Carvalho A."/>
            <person name="Caspi A."/>
            <person name="Castrezana S."/>
            <person name="Celniker S.E."/>
            <person name="Chang J.L."/>
            <person name="Chapple C."/>
            <person name="Chatterji S."/>
            <person name="Chinwalla A."/>
            <person name="Civetta A."/>
            <person name="Clifton S.W."/>
            <person name="Comeron J.M."/>
            <person name="Costello J.C."/>
            <person name="Coyne J.A."/>
            <person name="Daub J."/>
            <person name="David R.G."/>
            <person name="Delcher A.L."/>
            <person name="Delehaunty K."/>
            <person name="Do C.B."/>
            <person name="Ebling H."/>
            <person name="Edwards K."/>
            <person name="Eickbush T."/>
            <person name="Evans J.D."/>
            <person name="Filipski A."/>
            <person name="Findeiss S."/>
            <person name="Freyhult E."/>
            <person name="Fulton L."/>
            <person name="Fulton R."/>
            <person name="Garcia A.C."/>
            <person name="Gardiner A."/>
            <person name="Garfield D.A."/>
            <person name="Garvin B.E."/>
            <person name="Gibson G."/>
            <person name="Gilbert D."/>
            <person name="Gnerre S."/>
            <person name="Godfrey J."/>
            <person name="Good R."/>
            <person name="Gotea V."/>
            <person name="Gravely B."/>
            <person name="Greenberg A.J."/>
            <person name="Griffiths-Jones S."/>
            <person name="Gross S."/>
            <person name="Guigo R."/>
            <person name="Gustafson E.A."/>
            <person name="Haerty W."/>
            <person name="Hahn M.W."/>
            <person name="Halligan D.L."/>
            <person name="Halpern A.L."/>
            <person name="Halter G.M."/>
            <person name="Han M.V."/>
            <person name="Heger A."/>
            <person name="Hillier L."/>
            <person name="Hinrichs A.S."/>
            <person name="Holmes I."/>
            <person name="Hoskins R.A."/>
            <person name="Hubisz M.J."/>
            <person name="Hultmark D."/>
            <person name="Huntley M.A."/>
            <person name="Jaffe D.B."/>
            <person name="Jagadeeshan S."/>
            <person name="Jeck W.R."/>
            <person name="Johnson J."/>
            <person name="Jones C.D."/>
            <person name="Jordan W.C."/>
            <person name="Karpen G.H."/>
            <person name="Kataoka E."/>
            <person name="Keightley P.D."/>
            <person name="Kheradpour P."/>
            <person name="Kirkness E.F."/>
            <person name="Koerich L.B."/>
            <person name="Kristiansen K."/>
            <person name="Kudrna D."/>
            <person name="Kulathinal R.J."/>
            <person name="Kumar S."/>
            <person name="Kwok R."/>
            <person name="Lander E."/>
            <person name="Langley C.H."/>
            <person name="Lapoint R."/>
            <person name="Lazzaro B.P."/>
            <person name="Lee S.J."/>
            <person name="Levesque L."/>
            <person name="Li R."/>
            <person name="Lin C.F."/>
            <person name="Lin M.F."/>
            <person name="Lindblad-Toh K."/>
            <person name="Llopart A."/>
            <person name="Long M."/>
            <person name="Low L."/>
            <person name="Lozovsky E."/>
            <person name="Lu J."/>
            <person name="Luo M."/>
            <person name="Machado C.A."/>
            <person name="Makalowski W."/>
            <person name="Marzo M."/>
            <person name="Matsuda M."/>
            <person name="Matzkin L."/>
            <person name="McAllister B."/>
            <person name="McBride C.S."/>
            <person name="McKernan B."/>
            <person name="McKernan K."/>
            <person name="Mendez-Lago M."/>
            <person name="Minx P."/>
            <person name="Mollenhauer M.U."/>
            <person name="Montooth K."/>
            <person name="Mount S.M."/>
            <person name="Mu X."/>
            <person name="Myers E."/>
            <person name="Negre B."/>
            <person name="Newfeld S."/>
            <person name="Nielsen R."/>
            <person name="Noor M.A."/>
            <person name="O'Grady P."/>
            <person name="Pachter L."/>
            <person name="Papaceit M."/>
            <person name="Parisi M.J."/>
            <person name="Parisi M."/>
            <person name="Parts L."/>
            <person name="Pedersen J.S."/>
            <person name="Pesole G."/>
            <person name="Phillippy A.M."/>
            <person name="Ponting C.P."/>
            <person name="Pop M."/>
            <person name="Porcelli D."/>
            <person name="Powell J.R."/>
            <person name="Prohaska S."/>
            <person name="Pruitt K."/>
            <person name="Puig M."/>
            <person name="Quesneville H."/>
            <person name="Ram K.R."/>
            <person name="Rand D."/>
            <person name="Rasmussen M.D."/>
            <person name="Reed L.K."/>
            <person name="Reenan R."/>
            <person name="Reily A."/>
            <person name="Remington K.A."/>
            <person name="Rieger T.T."/>
            <person name="Ritchie M.G."/>
            <person name="Robin C."/>
            <person name="Rogers Y.H."/>
            <person name="Rohde C."/>
            <person name="Rozas J."/>
            <person name="Rubenfield M.J."/>
            <person name="Ruiz A."/>
            <person name="Russo S."/>
            <person name="Salzberg S.L."/>
            <person name="Sanchez-Gracia A."/>
            <person name="Saranga D.J."/>
            <person name="Sato H."/>
            <person name="Schaeffer S.W."/>
            <person name="Schatz M.C."/>
            <person name="Schlenke T."/>
            <person name="Schwartz R."/>
            <person name="Segarra C."/>
            <person name="Singh R.S."/>
            <person name="Sirot L."/>
            <person name="Sirota M."/>
            <person name="Sisneros N.B."/>
            <person name="Smith C.D."/>
            <person name="Smith T.F."/>
            <person name="Spieth J."/>
            <person name="Stage D.E."/>
            <person name="Stark A."/>
            <person name="Stephan W."/>
            <person name="Strausberg R.L."/>
            <person name="Strempel S."/>
            <person name="Sturgill D."/>
            <person name="Sutton G."/>
            <person name="Sutton G.G."/>
            <person name="Tao W."/>
            <person name="Teichmann S."/>
            <person name="Tobari Y.N."/>
            <person name="Tomimura Y."/>
            <person name="Tsolas J.M."/>
            <person name="Valente V.L."/>
            <person name="Venter E."/>
            <person name="Venter J.C."/>
            <person name="Vicario S."/>
            <person name="Vieira F.G."/>
            <person name="Vilella A.J."/>
            <person name="Villasante A."/>
            <person name="Walenz B."/>
            <person name="Wang J."/>
            <person name="Wasserman M."/>
            <person name="Watts T."/>
            <person name="Wilson D."/>
            <person name="Wilson R.K."/>
            <person name="Wing R.A."/>
            <person name="Wolfner M.F."/>
            <person name="Wong A."/>
            <person name="Wong G.K."/>
            <person name="Wu C.I."/>
            <person name="Wu G."/>
            <person name="Yamamoto D."/>
            <person name="Yang H.P."/>
            <person name="Yang S.P."/>
            <person name="Yorke J.A."/>
            <person name="Yoshida K."/>
            <person name="Zdobnov E."/>
            <person name="Zhang P."/>
            <person name="Zhang Y."/>
            <person name="Zimin A.V."/>
            <person name="Baldwin J."/>
            <person name="Abdouelleil A."/>
            <person name="Abdulkadir J."/>
            <person name="Abebe A."/>
            <person name="Abera B."/>
            <person name="Abreu J."/>
            <person name="Acer S.C."/>
            <person name="Aftuck L."/>
            <person name="Alexander A."/>
            <person name="An P."/>
            <person name="Anderson E."/>
            <person name="Anderson S."/>
            <person name="Arachi H."/>
            <person name="Azer M."/>
            <person name="Bachantsang P."/>
            <person name="Barry A."/>
            <person name="Bayul T."/>
            <person name="Berlin A."/>
            <person name="Bessette D."/>
            <person name="Bloom T."/>
            <person name="Blye J."/>
            <person name="Boguslavskiy L."/>
            <person name="Bonnet C."/>
            <person name="Boukhgalter B."/>
            <person name="Bourzgui I."/>
            <person name="Brown A."/>
            <person name="Cahill P."/>
            <person name="Channer S."/>
            <person name="Cheshatsang Y."/>
            <person name="Chuda L."/>
            <person name="Citroen M."/>
            <person name="Collymore A."/>
            <person name="Cooke P."/>
            <person name="Costello M."/>
            <person name="D'Aco K."/>
            <person name="Daza R."/>
            <person name="De Haan G."/>
            <person name="DeGray S."/>
            <person name="DeMaso C."/>
            <person name="Dhargay N."/>
            <person name="Dooley K."/>
            <person name="Dooley E."/>
            <person name="Doricent M."/>
            <person name="Dorje P."/>
            <person name="Dorjee K."/>
            <person name="Dupes A."/>
            <person name="Elong R."/>
            <person name="Falk J."/>
            <person name="Farina A."/>
            <person name="Faro S."/>
            <person name="Ferguson D."/>
            <person name="Fisher S."/>
            <person name="Foley C.D."/>
            <person name="Franke A."/>
            <person name="Friedrich D."/>
            <person name="Gadbois L."/>
            <person name="Gearin G."/>
            <person name="Gearin C.R."/>
            <person name="Giannoukos G."/>
            <person name="Goode T."/>
            <person name="Graham J."/>
            <person name="Grandbois E."/>
            <person name="Grewal S."/>
            <person name="Gyaltsen K."/>
            <person name="Hafez N."/>
            <person name="Hagos B."/>
            <person name="Hall J."/>
            <person name="Henson C."/>
            <person name="Hollinger A."/>
            <person name="Honan T."/>
            <person name="Huard M.D."/>
            <person name="Hughes L."/>
            <person name="Hurhula B."/>
            <person name="Husby M.E."/>
            <person name="Kamat A."/>
            <person name="Kanga B."/>
            <person name="Kashin S."/>
            <person name="Khazanovich D."/>
            <person name="Kisner P."/>
            <person name="Lance K."/>
            <person name="Lara M."/>
            <person name="Lee W."/>
            <person name="Lennon N."/>
            <person name="Letendre F."/>
            <person name="LeVine R."/>
            <person name="Lipovsky A."/>
            <person name="Liu X."/>
            <person name="Liu J."/>
            <person name="Liu S."/>
            <person name="Lokyitsang T."/>
            <person name="Lokyitsang Y."/>
            <person name="Lubonja R."/>
            <person name="Lui A."/>
            <person name="MacDonald P."/>
            <person name="Magnisalis V."/>
            <person name="Maru K."/>
            <person name="Matthews C."/>
            <person name="McCusker W."/>
            <person name="McDonough S."/>
            <person name="Mehta T."/>
            <person name="Meldrim J."/>
            <person name="Meneus L."/>
            <person name="Mihai O."/>
            <person name="Mihalev A."/>
            <person name="Mihova T."/>
            <person name="Mittelman R."/>
            <person name="Mlenga V."/>
            <person name="Montmayeur A."/>
            <person name="Mulrain L."/>
            <person name="Navidi A."/>
            <person name="Naylor J."/>
            <person name="Negash T."/>
            <person name="Nguyen T."/>
            <person name="Nguyen N."/>
            <person name="Nicol R."/>
            <person name="Norbu C."/>
            <person name="Norbu N."/>
            <person name="Novod N."/>
            <person name="O'Neill B."/>
            <person name="Osman S."/>
            <person name="Markiewicz E."/>
            <person name="Oyono O.L."/>
            <person name="Patti C."/>
            <person name="Phunkhang P."/>
            <person name="Pierre F."/>
            <person name="Priest M."/>
            <person name="Raghuraman S."/>
            <person name="Rege F."/>
            <person name="Reyes R."/>
            <person name="Rise C."/>
            <person name="Rogov P."/>
            <person name="Ross K."/>
            <person name="Ryan E."/>
            <person name="Settipalli S."/>
            <person name="Shea T."/>
            <person name="Sherpa N."/>
            <person name="Shi L."/>
            <person name="Shih D."/>
            <person name="Sparrow T."/>
            <person name="Spaulding J."/>
            <person name="Stalker J."/>
            <person name="Stange-Thomann N."/>
            <person name="Stavropoulos S."/>
            <person name="Stone C."/>
            <person name="Strader C."/>
            <person name="Tesfaye S."/>
            <person name="Thomson T."/>
            <person name="Thoulutsang Y."/>
            <person name="Thoulutsang D."/>
            <person name="Topham K."/>
            <person name="Topping I."/>
            <person name="Tsamla T."/>
            <person name="Vassiliev H."/>
            <person name="Vo A."/>
            <person name="Wangchuk T."/>
            <person name="Wangdi T."/>
            <person name="Weiand M."/>
            <person name="Wilkinson J."/>
            <person name="Wilson A."/>
            <person name="Yadav S."/>
            <person name="Young G."/>
            <person name="Yu Q."/>
            <person name="Zembek L."/>
            <person name="Zhong D."/>
            <person name="Zimmer A."/>
            <person name="Zwirko Z."/>
            <person name="Jaffe D.B."/>
            <person name="Alvarez P."/>
            <person name="Brockman W."/>
            <person name="Butler J."/>
            <person name="Chin C."/>
            <person name="Gnerre S."/>
            <person name="Grabherr M."/>
            <person name="Kleber M."/>
            <person name="Mauceli E."/>
            <person name="MacCallum I."/>
        </authorList>
    </citation>
    <scope>NUCLEOTIDE SEQUENCE [LARGE SCALE GENOMIC DNA]</scope>
    <source>
        <strain evidence="14">Tucson 15287-2541.00</strain>
    </source>
</reference>
<evidence type="ECO:0000313" key="13">
    <source>
        <dbReference type="EMBL" id="EDV90648.1"/>
    </source>
</evidence>
<dbReference type="PANTHER" id="PTHR24276">
    <property type="entry name" value="POLYSERASE-RELATED"/>
    <property type="match status" value="1"/>
</dbReference>
<dbReference type="GO" id="GO:0005576">
    <property type="term" value="C:extracellular region"/>
    <property type="evidence" value="ECO:0007669"/>
    <property type="project" value="UniProtKB-SubCell"/>
</dbReference>
<protein>
    <submittedName>
        <fullName evidence="13">GH14066</fullName>
    </submittedName>
</protein>
<organism evidence="14">
    <name type="scientific">Drosophila grimshawi</name>
    <name type="common">Hawaiian fruit fly</name>
    <name type="synonym">Idiomyia grimshawi</name>
    <dbReference type="NCBI Taxonomy" id="7222"/>
    <lineage>
        <taxon>Eukaryota</taxon>
        <taxon>Metazoa</taxon>
        <taxon>Ecdysozoa</taxon>
        <taxon>Arthropoda</taxon>
        <taxon>Hexapoda</taxon>
        <taxon>Insecta</taxon>
        <taxon>Pterygota</taxon>
        <taxon>Neoptera</taxon>
        <taxon>Endopterygota</taxon>
        <taxon>Diptera</taxon>
        <taxon>Brachycera</taxon>
        <taxon>Muscomorpha</taxon>
        <taxon>Ephydroidea</taxon>
        <taxon>Drosophilidae</taxon>
        <taxon>Drosophila</taxon>
        <taxon>Hawaiian Drosophila</taxon>
    </lineage>
</organism>
<dbReference type="InterPro" id="IPR001254">
    <property type="entry name" value="Trypsin_dom"/>
</dbReference>
<dbReference type="HOGENOM" id="CLU_006842_7_4_1"/>
<dbReference type="PhylomeDB" id="B4JY86"/>
<dbReference type="PRINTS" id="PR00722">
    <property type="entry name" value="CHYMOTRYPSIN"/>
</dbReference>
<evidence type="ECO:0000256" key="10">
    <source>
        <dbReference type="RuleBase" id="RU363034"/>
    </source>
</evidence>
<evidence type="ECO:0000259" key="12">
    <source>
        <dbReference type="PROSITE" id="PS50240"/>
    </source>
</evidence>
<dbReference type="InterPro" id="IPR009003">
    <property type="entry name" value="Peptidase_S1_PA"/>
</dbReference>
<comment type="subcellular location">
    <subcellularLocation>
        <location evidence="1">Secreted</location>
    </subcellularLocation>
</comment>
<evidence type="ECO:0000256" key="9">
    <source>
        <dbReference type="ARBA" id="ARBA00023157"/>
    </source>
</evidence>
<dbReference type="MEROPS" id="S01.A94"/>
<keyword evidence="6 10" id="KW-0378">Hydrolase</keyword>
<evidence type="ECO:0000256" key="3">
    <source>
        <dbReference type="ARBA" id="ARBA00022525"/>
    </source>
</evidence>
<dbReference type="PROSITE" id="PS00134">
    <property type="entry name" value="TRYPSIN_HIS"/>
    <property type="match status" value="1"/>
</dbReference>
<keyword evidence="14" id="KW-1185">Reference proteome</keyword>
<dbReference type="GO" id="GO:0016485">
    <property type="term" value="P:protein processing"/>
    <property type="evidence" value="ECO:0007669"/>
    <property type="project" value="UniProtKB-ARBA"/>
</dbReference>
<keyword evidence="9" id="KW-1015">Disulfide bond</keyword>
<dbReference type="InterPro" id="IPR001314">
    <property type="entry name" value="Peptidase_S1A"/>
</dbReference>
<evidence type="ECO:0000256" key="11">
    <source>
        <dbReference type="SAM" id="SignalP"/>
    </source>
</evidence>
<dbReference type="Gene3D" id="2.40.10.10">
    <property type="entry name" value="Trypsin-like serine proteases"/>
    <property type="match status" value="2"/>
</dbReference>
<dbReference type="SUPFAM" id="SSF50494">
    <property type="entry name" value="Trypsin-like serine proteases"/>
    <property type="match status" value="1"/>
</dbReference>
<keyword evidence="7 10" id="KW-0720">Serine protease</keyword>
<keyword evidence="4 10" id="KW-0645">Protease</keyword>
<comment type="similarity">
    <text evidence="2">Belongs to the peptidase S1 family.</text>
</comment>
<evidence type="ECO:0000256" key="8">
    <source>
        <dbReference type="ARBA" id="ARBA00023145"/>
    </source>
</evidence>
<dbReference type="Proteomes" id="UP000001070">
    <property type="component" value="Unassembled WGS sequence"/>
</dbReference>
<gene>
    <name evidence="13" type="primary">Dgri\GH14066</name>
    <name evidence="13" type="ORF">Dgri_GH14066</name>
</gene>
<dbReference type="InParanoid" id="B4JY86"/>
<dbReference type="AlphaFoldDB" id="B4JY86"/>
<dbReference type="SMR" id="B4JY86"/>
<evidence type="ECO:0000256" key="1">
    <source>
        <dbReference type="ARBA" id="ARBA00004613"/>
    </source>
</evidence>
<feature type="domain" description="Peptidase S1" evidence="12">
    <location>
        <begin position="41"/>
        <end position="265"/>
    </location>
</feature>
<sequence>MKLIILISALIVGQSVAREIGVRKSLSRQLDGDVVIPESRIVGGSEAPEAWAPYQVSIMSTFGEHVCGGSIIDEHWILTAAHCLEWPINFLRIITGTNDYTKPGAEYVVDSAKKHCEHDKPMYHNDIALIHTATPIVYNARTQPIQMASKKNILHPGDKLTLTGWGSTRAWGRFPTQLQTIDLSYVDHSTCKAMVRNADWLGEGHICSFTKEGEGSCNGDSGGPLINANHELVGLVNWGEPCAVGYPDVYASVQYYRDWINTMMTDEGKAC</sequence>
<dbReference type="Pfam" id="PF00089">
    <property type="entry name" value="Trypsin"/>
    <property type="match status" value="1"/>
</dbReference>
<dbReference type="PROSITE" id="PS00135">
    <property type="entry name" value="TRYPSIN_SER"/>
    <property type="match status" value="1"/>
</dbReference>
<dbReference type="PANTHER" id="PTHR24276:SF96">
    <property type="entry name" value="PEPTIDASE S1 DOMAIN-CONTAINING PROTEIN"/>
    <property type="match status" value="1"/>
</dbReference>
<dbReference type="CDD" id="cd00190">
    <property type="entry name" value="Tryp_SPc"/>
    <property type="match status" value="1"/>
</dbReference>
<name>B4JY86_DROGR</name>
<dbReference type="KEGG" id="dgr:6569619"/>
<proteinExistence type="inferred from homology"/>
<evidence type="ECO:0000256" key="2">
    <source>
        <dbReference type="ARBA" id="ARBA00007664"/>
    </source>
</evidence>
<evidence type="ECO:0000256" key="6">
    <source>
        <dbReference type="ARBA" id="ARBA00022801"/>
    </source>
</evidence>
<accession>B4JY86</accession>
<evidence type="ECO:0000313" key="14">
    <source>
        <dbReference type="Proteomes" id="UP000001070"/>
    </source>
</evidence>
<feature type="chain" id="PRO_5002813149" evidence="11">
    <location>
        <begin position="18"/>
        <end position="271"/>
    </location>
</feature>
<dbReference type="SMART" id="SM00020">
    <property type="entry name" value="Tryp_SPc"/>
    <property type="match status" value="1"/>
</dbReference>
<dbReference type="FunCoup" id="B4JY86">
    <property type="interactions" value="12"/>
</dbReference>
<dbReference type="FunFam" id="2.40.10.10:FF:000047">
    <property type="entry name" value="Trypsin eta"/>
    <property type="match status" value="1"/>
</dbReference>
<dbReference type="eggNOG" id="KOG3627">
    <property type="taxonomic scope" value="Eukaryota"/>
</dbReference>
<dbReference type="GO" id="GO:0004252">
    <property type="term" value="F:serine-type endopeptidase activity"/>
    <property type="evidence" value="ECO:0007669"/>
    <property type="project" value="InterPro"/>
</dbReference>
<evidence type="ECO:0000256" key="5">
    <source>
        <dbReference type="ARBA" id="ARBA00022729"/>
    </source>
</evidence>
<keyword evidence="8" id="KW-0865">Zymogen</keyword>